<gene>
    <name evidence="1" type="ORF">PCON_04926</name>
</gene>
<accession>U4L033</accession>
<dbReference type="Proteomes" id="UP000018144">
    <property type="component" value="Unassembled WGS sequence"/>
</dbReference>
<dbReference type="AlphaFoldDB" id="U4L033"/>
<name>U4L033_PYROM</name>
<keyword evidence="2" id="KW-1185">Reference proteome</keyword>
<sequence>MSSTRQHFCEKCGSIVQANSEEEHQACVHRRKTKVTYLRDAKATVIERNGNTGCFHCPCGLFHSVSPEKLRRHSKQHMSPLNEARAIAAYRQILHAINIKFNKELGAIICLECASSREAAIIPQGFIQHVRQLHEHKRYSETLLADVQRLLLHTARDPRQDPPRNTPKAEPTLPATNRFRCCVDDCVFVTPDEDDIPDHCRYTHCGITNTRPALLQCMYPDQGAAWFEVQSPRDLAESEVNV</sequence>
<reference evidence="1 2" key="1">
    <citation type="journal article" date="2013" name="PLoS Genet.">
        <title>The genome and development-dependent transcriptomes of Pyronema confluens: a window into fungal evolution.</title>
        <authorList>
            <person name="Traeger S."/>
            <person name="Altegoer F."/>
            <person name="Freitag M."/>
            <person name="Gabaldon T."/>
            <person name="Kempken F."/>
            <person name="Kumar A."/>
            <person name="Marcet-Houben M."/>
            <person name="Poggeler S."/>
            <person name="Stajich J.E."/>
            <person name="Nowrousian M."/>
        </authorList>
    </citation>
    <scope>NUCLEOTIDE SEQUENCE [LARGE SCALE GENOMIC DNA]</scope>
    <source>
        <strain evidence="2">CBS 100304</strain>
        <tissue evidence="1">Vegetative mycelium</tissue>
    </source>
</reference>
<dbReference type="EMBL" id="HF935247">
    <property type="protein sequence ID" value="CCX05339.1"/>
    <property type="molecule type" value="Genomic_DNA"/>
</dbReference>
<organism evidence="1 2">
    <name type="scientific">Pyronema omphalodes (strain CBS 100304)</name>
    <name type="common">Pyronema confluens</name>
    <dbReference type="NCBI Taxonomy" id="1076935"/>
    <lineage>
        <taxon>Eukaryota</taxon>
        <taxon>Fungi</taxon>
        <taxon>Dikarya</taxon>
        <taxon>Ascomycota</taxon>
        <taxon>Pezizomycotina</taxon>
        <taxon>Pezizomycetes</taxon>
        <taxon>Pezizales</taxon>
        <taxon>Pyronemataceae</taxon>
        <taxon>Pyronema</taxon>
    </lineage>
</organism>
<evidence type="ECO:0000313" key="1">
    <source>
        <dbReference type="EMBL" id="CCX05339.1"/>
    </source>
</evidence>
<proteinExistence type="predicted"/>
<evidence type="ECO:0000313" key="2">
    <source>
        <dbReference type="Proteomes" id="UP000018144"/>
    </source>
</evidence>
<dbReference type="InterPro" id="IPR022698">
    <property type="entry name" value="OrsD"/>
</dbReference>
<dbReference type="Pfam" id="PF12013">
    <property type="entry name" value="OrsD"/>
    <property type="match status" value="1"/>
</dbReference>
<protein>
    <submittedName>
        <fullName evidence="1">Uncharacterized protein</fullName>
    </submittedName>
</protein>